<reference evidence="2 3" key="1">
    <citation type="submission" date="2020-02" db="EMBL/GenBank/DDBJ databases">
        <authorList>
            <person name="Chen W.-M."/>
        </authorList>
    </citation>
    <scope>NUCLEOTIDE SEQUENCE [LARGE SCALE GENOMIC DNA]</scope>
    <source>
        <strain evidence="2 3">KDG-16</strain>
    </source>
</reference>
<evidence type="ECO:0000256" key="1">
    <source>
        <dbReference type="SAM" id="Phobius"/>
    </source>
</evidence>
<proteinExistence type="predicted"/>
<keyword evidence="1" id="KW-0812">Transmembrane</keyword>
<name>A0ABX0I500_9FLAO</name>
<keyword evidence="1" id="KW-0472">Membrane</keyword>
<sequence length="159" mass="18350">MKTIIYLKEVPFFKKFFGITLGIFGFISLLSGQIIFGAIFFMLGINFILTEGIEIDLESKTYRNVKSIFGKNFGKWSVYPEFEYVSIFKTKESQRINVVTATTSITSDIILLNLFYKGNKYFTVYKTTDKKDAFEVAEHLKLALDIDILDATESEKKWL</sequence>
<evidence type="ECO:0000313" key="2">
    <source>
        <dbReference type="EMBL" id="NHM02212.1"/>
    </source>
</evidence>
<keyword evidence="1" id="KW-1133">Transmembrane helix</keyword>
<dbReference type="Proteomes" id="UP000800984">
    <property type="component" value="Unassembled WGS sequence"/>
</dbReference>
<accession>A0ABX0I500</accession>
<protein>
    <recommendedName>
        <fullName evidence="4">Integral membrane protein</fullName>
    </recommendedName>
</protein>
<dbReference type="EMBL" id="JAAJBT010000004">
    <property type="protein sequence ID" value="NHM02212.1"/>
    <property type="molecule type" value="Genomic_DNA"/>
</dbReference>
<organism evidence="2 3">
    <name type="scientific">Flavobacterium difficile</name>
    <dbReference type="NCBI Taxonomy" id="2709659"/>
    <lineage>
        <taxon>Bacteria</taxon>
        <taxon>Pseudomonadati</taxon>
        <taxon>Bacteroidota</taxon>
        <taxon>Flavobacteriia</taxon>
        <taxon>Flavobacteriales</taxon>
        <taxon>Flavobacteriaceae</taxon>
        <taxon>Flavobacterium</taxon>
    </lineage>
</organism>
<evidence type="ECO:0008006" key="4">
    <source>
        <dbReference type="Google" id="ProtNLM"/>
    </source>
</evidence>
<feature type="transmembrane region" description="Helical" evidence="1">
    <location>
        <begin position="21"/>
        <end position="49"/>
    </location>
</feature>
<evidence type="ECO:0000313" key="3">
    <source>
        <dbReference type="Proteomes" id="UP000800984"/>
    </source>
</evidence>
<dbReference type="RefSeq" id="WP_166077313.1">
    <property type="nucleotide sequence ID" value="NZ_JAAJBT010000004.1"/>
</dbReference>
<comment type="caution">
    <text evidence="2">The sequence shown here is derived from an EMBL/GenBank/DDBJ whole genome shotgun (WGS) entry which is preliminary data.</text>
</comment>
<gene>
    <name evidence="2" type="ORF">G4D72_08845</name>
</gene>
<keyword evidence="3" id="KW-1185">Reference proteome</keyword>